<dbReference type="Proteomes" id="UP000245678">
    <property type="component" value="Unassembled WGS sequence"/>
</dbReference>
<evidence type="ECO:0000313" key="2">
    <source>
        <dbReference type="Proteomes" id="UP000245678"/>
    </source>
</evidence>
<gene>
    <name evidence="1" type="ORF">LX99_04548</name>
</gene>
<proteinExistence type="predicted"/>
<dbReference type="EMBL" id="QGHA01000014">
    <property type="protein sequence ID" value="PWK70841.1"/>
    <property type="molecule type" value="Genomic_DNA"/>
</dbReference>
<name>A0A316H195_9SPHI</name>
<accession>A0A316H195</accession>
<sequence length="238" mass="27607">MLHEETVKPGTLDLIYKLMRDQQFKSFYLVGGTALALKLGHRESIDIDLFNTGDFDAVKLASHLEKQYNALIRRQKSNYVSGSIFDVDFDLISHKYPAVKQIETIQGIRMMSLEDIAAMKINAIVHSGQRIKDFIDIHYLLQEFEYNDILEFYCSKYPNVNRTQARNSLLYHNDIDFNVPVILKDKSLRWQHVSISINDVIAKHDRELQNRGFNRDDDNSENIGPNRGGYKCNSDYLI</sequence>
<dbReference type="Pfam" id="PF08843">
    <property type="entry name" value="AbiEii"/>
    <property type="match status" value="1"/>
</dbReference>
<keyword evidence="2" id="KW-1185">Reference proteome</keyword>
<comment type="caution">
    <text evidence="1">The sequence shown here is derived from an EMBL/GenBank/DDBJ whole genome shotgun (WGS) entry which is preliminary data.</text>
</comment>
<dbReference type="InterPro" id="IPR014942">
    <property type="entry name" value="AbiEii"/>
</dbReference>
<dbReference type="GO" id="GO:0016740">
    <property type="term" value="F:transferase activity"/>
    <property type="evidence" value="ECO:0007669"/>
    <property type="project" value="UniProtKB-KW"/>
</dbReference>
<reference evidence="1 2" key="1">
    <citation type="submission" date="2018-05" db="EMBL/GenBank/DDBJ databases">
        <title>Genomic Encyclopedia of Archaeal and Bacterial Type Strains, Phase II (KMG-II): from individual species to whole genera.</title>
        <authorList>
            <person name="Goeker M."/>
        </authorList>
    </citation>
    <scope>NUCLEOTIDE SEQUENCE [LARGE SCALE GENOMIC DNA]</scope>
    <source>
        <strain evidence="1 2">DSM 19975</strain>
    </source>
</reference>
<organism evidence="1 2">
    <name type="scientific">Mucilaginibacter oryzae</name>
    <dbReference type="NCBI Taxonomy" id="468058"/>
    <lineage>
        <taxon>Bacteria</taxon>
        <taxon>Pseudomonadati</taxon>
        <taxon>Bacteroidota</taxon>
        <taxon>Sphingobacteriia</taxon>
        <taxon>Sphingobacteriales</taxon>
        <taxon>Sphingobacteriaceae</taxon>
        <taxon>Mucilaginibacter</taxon>
    </lineage>
</organism>
<keyword evidence="1" id="KW-0808">Transferase</keyword>
<evidence type="ECO:0000313" key="1">
    <source>
        <dbReference type="EMBL" id="PWK70841.1"/>
    </source>
</evidence>
<dbReference type="RefSeq" id="WP_109609882.1">
    <property type="nucleotide sequence ID" value="NZ_QGHA01000014.1"/>
</dbReference>
<protein>
    <submittedName>
        <fullName evidence="1">Nucleotidyltransferase AbiEii toxin of type IV toxin-antitoxin system</fullName>
    </submittedName>
</protein>
<dbReference type="AlphaFoldDB" id="A0A316H195"/>